<proteinExistence type="predicted"/>
<dbReference type="AlphaFoldDB" id="A0AAW0AN62"/>
<organism evidence="1 2">
    <name type="scientific">Favolaschia claudopus</name>
    <dbReference type="NCBI Taxonomy" id="2862362"/>
    <lineage>
        <taxon>Eukaryota</taxon>
        <taxon>Fungi</taxon>
        <taxon>Dikarya</taxon>
        <taxon>Basidiomycota</taxon>
        <taxon>Agaricomycotina</taxon>
        <taxon>Agaricomycetes</taxon>
        <taxon>Agaricomycetidae</taxon>
        <taxon>Agaricales</taxon>
        <taxon>Marasmiineae</taxon>
        <taxon>Mycenaceae</taxon>
        <taxon>Favolaschia</taxon>
    </lineage>
</organism>
<dbReference type="Proteomes" id="UP001362999">
    <property type="component" value="Unassembled WGS sequence"/>
</dbReference>
<dbReference type="EMBL" id="JAWWNJ010000056">
    <property type="protein sequence ID" value="KAK7014647.1"/>
    <property type="molecule type" value="Genomic_DNA"/>
</dbReference>
<evidence type="ECO:0000313" key="2">
    <source>
        <dbReference type="Proteomes" id="UP001362999"/>
    </source>
</evidence>
<sequence>MYTKNCPLWCPLDLSSSQLADLTRAEGQTAAITESRAALPLAALAGARRRGGGRGIENGGRKTFQPLNKVGTGPGKLVHETLSPQRWCQARGLGSRASKMDATLSEDLQVRFRAPNVSPTQSRPAATVASRNIQRSASLKSNYVFAFGIEKAKECNINAQECGTFSSPLYKPIVLRVYIWDCLSPLRAQVVSRRRLVLLKVYCKLANRSKEAYSTAWDATNV</sequence>
<protein>
    <submittedName>
        <fullName evidence="1">Uncharacterized protein</fullName>
    </submittedName>
</protein>
<comment type="caution">
    <text evidence="1">The sequence shown here is derived from an EMBL/GenBank/DDBJ whole genome shotgun (WGS) entry which is preliminary data.</text>
</comment>
<evidence type="ECO:0000313" key="1">
    <source>
        <dbReference type="EMBL" id="KAK7014647.1"/>
    </source>
</evidence>
<reference evidence="1 2" key="1">
    <citation type="journal article" date="2024" name="J Genomics">
        <title>Draft genome sequencing and assembly of Favolaschia claudopus CIRM-BRFM 2984 isolated from oak limbs.</title>
        <authorList>
            <person name="Navarro D."/>
            <person name="Drula E."/>
            <person name="Chaduli D."/>
            <person name="Cazenave R."/>
            <person name="Ahrendt S."/>
            <person name="Wang J."/>
            <person name="Lipzen A."/>
            <person name="Daum C."/>
            <person name="Barry K."/>
            <person name="Grigoriev I.V."/>
            <person name="Favel A."/>
            <person name="Rosso M.N."/>
            <person name="Martin F."/>
        </authorList>
    </citation>
    <scope>NUCLEOTIDE SEQUENCE [LARGE SCALE GENOMIC DNA]</scope>
    <source>
        <strain evidence="1 2">CIRM-BRFM 2984</strain>
    </source>
</reference>
<keyword evidence="2" id="KW-1185">Reference proteome</keyword>
<name>A0AAW0AN62_9AGAR</name>
<accession>A0AAW0AN62</accession>
<gene>
    <name evidence="1" type="ORF">R3P38DRAFT_2787480</name>
</gene>